<evidence type="ECO:0008006" key="4">
    <source>
        <dbReference type="Google" id="ProtNLM"/>
    </source>
</evidence>
<keyword evidence="1" id="KW-0812">Transmembrane</keyword>
<proteinExistence type="predicted"/>
<protein>
    <recommendedName>
        <fullName evidence="4">Secreted protein with PEP-CTERM sorting signal</fullName>
    </recommendedName>
</protein>
<reference evidence="2 3" key="1">
    <citation type="submission" date="2023-07" db="EMBL/GenBank/DDBJ databases">
        <title>Sorghum-associated microbial communities from plants grown in Nebraska, USA.</title>
        <authorList>
            <person name="Schachtman D."/>
        </authorList>
    </citation>
    <scope>NUCLEOTIDE SEQUENCE [LARGE SCALE GENOMIC DNA]</scope>
    <source>
        <strain evidence="2 3">CC60</strain>
    </source>
</reference>
<comment type="caution">
    <text evidence="2">The sequence shown here is derived from an EMBL/GenBank/DDBJ whole genome shotgun (WGS) entry which is preliminary data.</text>
</comment>
<keyword evidence="3" id="KW-1185">Reference proteome</keyword>
<accession>A0ABT9SUI1</accession>
<organism evidence="2 3">
    <name type="scientific">Luteibacter jiangsuensis</name>
    <dbReference type="NCBI Taxonomy" id="637577"/>
    <lineage>
        <taxon>Bacteria</taxon>
        <taxon>Pseudomonadati</taxon>
        <taxon>Pseudomonadota</taxon>
        <taxon>Gammaproteobacteria</taxon>
        <taxon>Lysobacterales</taxon>
        <taxon>Rhodanobacteraceae</taxon>
        <taxon>Luteibacter</taxon>
    </lineage>
</organism>
<sequence>MKHMLVLVLLVLVAAGSYVAGSIAGVMVLVGLGVLFELAFWFGLVHRRRGKARPV</sequence>
<evidence type="ECO:0000313" key="3">
    <source>
        <dbReference type="Proteomes" id="UP001237737"/>
    </source>
</evidence>
<dbReference type="EMBL" id="JAUSSK010000001">
    <property type="protein sequence ID" value="MDQ0008046.1"/>
    <property type="molecule type" value="Genomic_DNA"/>
</dbReference>
<keyword evidence="1" id="KW-1133">Transmembrane helix</keyword>
<gene>
    <name evidence="2" type="ORF">J2T07_000205</name>
</gene>
<evidence type="ECO:0000256" key="1">
    <source>
        <dbReference type="SAM" id="Phobius"/>
    </source>
</evidence>
<name>A0ABT9SUI1_9GAMM</name>
<feature type="transmembrane region" description="Helical" evidence="1">
    <location>
        <begin position="26"/>
        <end position="45"/>
    </location>
</feature>
<dbReference type="RefSeq" id="WP_306846670.1">
    <property type="nucleotide sequence ID" value="NZ_JAUSSK010000001.1"/>
</dbReference>
<dbReference type="Proteomes" id="UP001237737">
    <property type="component" value="Unassembled WGS sequence"/>
</dbReference>
<keyword evidence="1" id="KW-0472">Membrane</keyword>
<evidence type="ECO:0000313" key="2">
    <source>
        <dbReference type="EMBL" id="MDQ0008046.1"/>
    </source>
</evidence>